<evidence type="ECO:0000313" key="2">
    <source>
        <dbReference type="EMBL" id="VDN36818.1"/>
    </source>
</evidence>
<dbReference type="PANTHER" id="PTHR14212">
    <property type="entry name" value="U4/U6-ASSOCIATED RNA SPLICING FACTOR-RELATED"/>
    <property type="match status" value="1"/>
</dbReference>
<dbReference type="AlphaFoldDB" id="A0A183EIJ6"/>
<dbReference type="Pfam" id="PF08572">
    <property type="entry name" value="PRP3"/>
    <property type="match status" value="1"/>
</dbReference>
<reference evidence="4" key="1">
    <citation type="submission" date="2016-06" db="UniProtKB">
        <authorList>
            <consortium name="WormBaseParasite"/>
        </authorList>
    </citation>
    <scope>IDENTIFICATION</scope>
</reference>
<feature type="domain" description="Pre-mRNA-splicing factor 3" evidence="1">
    <location>
        <begin position="212"/>
        <end position="281"/>
    </location>
</feature>
<dbReference type="EMBL" id="UYRT01091141">
    <property type="protein sequence ID" value="VDN36818.1"/>
    <property type="molecule type" value="Genomic_DNA"/>
</dbReference>
<dbReference type="PANTHER" id="PTHR14212:SF0">
    <property type="entry name" value="U4_U6 SMALL NUCLEAR RIBONUCLEOPROTEIN PRP3"/>
    <property type="match status" value="1"/>
</dbReference>
<dbReference type="Proteomes" id="UP000271098">
    <property type="component" value="Unassembled WGS sequence"/>
</dbReference>
<dbReference type="GO" id="GO:0000398">
    <property type="term" value="P:mRNA splicing, via spliceosome"/>
    <property type="evidence" value="ECO:0007669"/>
    <property type="project" value="InterPro"/>
</dbReference>
<dbReference type="InterPro" id="IPR013881">
    <property type="entry name" value="Pre-mRNA_splic_Prp3_dom"/>
</dbReference>
<evidence type="ECO:0000313" key="4">
    <source>
        <dbReference type="WBParaSite" id="GPUH_0002081201-mRNA-1"/>
    </source>
</evidence>
<dbReference type="GO" id="GO:0046540">
    <property type="term" value="C:U4/U6 x U5 tri-snRNP complex"/>
    <property type="evidence" value="ECO:0007669"/>
    <property type="project" value="InterPro"/>
</dbReference>
<name>A0A183EIJ6_9BILA</name>
<proteinExistence type="predicted"/>
<keyword evidence="3" id="KW-1185">Reference proteome</keyword>
<evidence type="ECO:0000313" key="3">
    <source>
        <dbReference type="Proteomes" id="UP000271098"/>
    </source>
</evidence>
<protein>
    <submittedName>
        <fullName evidence="4">PRP3 domain-containing protein</fullName>
    </submittedName>
</protein>
<evidence type="ECO:0000259" key="1">
    <source>
        <dbReference type="Pfam" id="PF08572"/>
    </source>
</evidence>
<reference evidence="2 3" key="2">
    <citation type="submission" date="2018-11" db="EMBL/GenBank/DDBJ databases">
        <authorList>
            <consortium name="Pathogen Informatics"/>
        </authorList>
    </citation>
    <scope>NUCLEOTIDE SEQUENCE [LARGE SCALE GENOMIC DNA]</scope>
</reference>
<accession>A0A183EIJ6</accession>
<dbReference type="OrthoDB" id="10264544at2759"/>
<dbReference type="InterPro" id="IPR027104">
    <property type="entry name" value="Prp3"/>
</dbReference>
<organism evidence="4">
    <name type="scientific">Gongylonema pulchrum</name>
    <dbReference type="NCBI Taxonomy" id="637853"/>
    <lineage>
        <taxon>Eukaryota</taxon>
        <taxon>Metazoa</taxon>
        <taxon>Ecdysozoa</taxon>
        <taxon>Nematoda</taxon>
        <taxon>Chromadorea</taxon>
        <taxon>Rhabditida</taxon>
        <taxon>Spirurina</taxon>
        <taxon>Spiruromorpha</taxon>
        <taxon>Spiruroidea</taxon>
        <taxon>Gongylonematidae</taxon>
        <taxon>Gongylonema</taxon>
    </lineage>
</organism>
<sequence length="300" mass="33984">MGDRNVEKLIRKHIDKRDDKLVDIVERCLRKGYDYEKMRIRVSDHFEETKGSEKVVVEKKPKLEELPDDVAAPEAAPTAVKPALSNTPLNKSIRVKKEEETSDEVTEAELKSKELMYQAQMAIEERKRQLNLTARPGIVAQSLISKASKLNTKEASMFMSYSIEKINRVKELKERLAERTAALPQLAKSDLGDGVLSKAKPAEAEPSEPKINEYLDPRISMKSANRKQRTIVFHEKGEFEKLAQRERAKARLAILQNEITQIAKKTGLSSSVKLAMLTPSSSTAVSYESISNCNWEFFFC</sequence>
<dbReference type="WBParaSite" id="GPUH_0002081201-mRNA-1">
    <property type="protein sequence ID" value="GPUH_0002081201-mRNA-1"/>
    <property type="gene ID" value="GPUH_0002081201"/>
</dbReference>
<gene>
    <name evidence="2" type="ORF">GPUH_LOCUS20787</name>
</gene>